<feature type="transmembrane region" description="Helical" evidence="8">
    <location>
        <begin position="226"/>
        <end position="244"/>
    </location>
</feature>
<dbReference type="GO" id="GO:0010041">
    <property type="term" value="P:response to iron(III) ion"/>
    <property type="evidence" value="ECO:0007669"/>
    <property type="project" value="TreeGrafter"/>
</dbReference>
<keyword evidence="6 8" id="KW-1133">Transmembrane helix</keyword>
<dbReference type="RefSeq" id="WP_144228535.1">
    <property type="nucleotide sequence ID" value="NZ_CBCRVV010000003.1"/>
</dbReference>
<feature type="transmembrane region" description="Helical" evidence="8">
    <location>
        <begin position="136"/>
        <end position="153"/>
    </location>
</feature>
<sequence length="682" mass="76644">MSLESQENNPVRPPMHERTVWLLFVAGLLMYAMMRLYRIEDFPIYFFTDEAVHMVQFRAMMENGWHSTEIPREFLPAYFVNGGMFNLSLSVYVQGIAGLLFGQTVETVRITSVLFSLTGAVALALMLRKVFRIREWWVVVPILAVLPCWFLHSRTGFETVLMVTAYSWFLYFYSRYRAGEPRWVVGAMLSGAAVFYAYAPGQGIMFMTGLLLLVSDGRYHWQNRKWFLAGAALALVLFVPYLRFRWLHPEMLSGHLAILESYWVKPIPLTEKLVIFLNNYLSCISPRYWFFAETDIAIRHLVPGHAHIPFWLAPFALGGMAVCVYKWRDPAHRMILLVFLATPFSSALVSPMVTRLLAVTVPFALCAALGFGFLMDRFAGRWLVSLRVFVLVGLSLAGAFLVRDALRKPRAKGIDYGLYGYQWGAQAVYRDLIPVYLQTDPAANIIITHITYNSPEVFPAFFGWMNQNRVIFASLADIETGETLPEPKDLVLLSNAEFLRLENNPKITAVTKRAEVKLPDGNPGFYLVQLDLDAGFVAATRKARGHGIRPMSDRALLNGVPVSFALTGAESGRAEDLAKGLEITSEAGKPINLQMFFDVSLRFRSVEVHSRKGAVSRISIWGFKRGQLVNSRVGYWGESPVALIAAGDFYDSVRIELTGGPGLVNTLTKVVLIPEAGKAEQP</sequence>
<keyword evidence="4 10" id="KW-0808">Transferase</keyword>
<keyword evidence="11" id="KW-1185">Reference proteome</keyword>
<dbReference type="Proteomes" id="UP000315648">
    <property type="component" value="Unassembled WGS sequence"/>
</dbReference>
<evidence type="ECO:0000256" key="4">
    <source>
        <dbReference type="ARBA" id="ARBA00022679"/>
    </source>
</evidence>
<gene>
    <name evidence="10" type="ORF">FPL22_02480</name>
</gene>
<dbReference type="InterPro" id="IPR038731">
    <property type="entry name" value="RgtA/B/C-like"/>
</dbReference>
<dbReference type="EMBL" id="VMBG01000001">
    <property type="protein sequence ID" value="TSJ78194.1"/>
    <property type="molecule type" value="Genomic_DNA"/>
</dbReference>
<keyword evidence="5 8" id="KW-0812">Transmembrane</keyword>
<feature type="transmembrane region" description="Helical" evidence="8">
    <location>
        <begin position="107"/>
        <end position="127"/>
    </location>
</feature>
<comment type="caution">
    <text evidence="10">The sequence shown here is derived from an EMBL/GenBank/DDBJ whole genome shotgun (WGS) entry which is preliminary data.</text>
</comment>
<evidence type="ECO:0000256" key="8">
    <source>
        <dbReference type="SAM" id="Phobius"/>
    </source>
</evidence>
<protein>
    <submittedName>
        <fullName evidence="10">Glycosyltransferase family 39 protein</fullName>
    </submittedName>
</protein>
<evidence type="ECO:0000256" key="3">
    <source>
        <dbReference type="ARBA" id="ARBA00022676"/>
    </source>
</evidence>
<evidence type="ECO:0000313" key="10">
    <source>
        <dbReference type="EMBL" id="TSJ78194.1"/>
    </source>
</evidence>
<evidence type="ECO:0000256" key="5">
    <source>
        <dbReference type="ARBA" id="ARBA00022692"/>
    </source>
</evidence>
<feature type="transmembrane region" description="Helical" evidence="8">
    <location>
        <begin position="78"/>
        <end position="101"/>
    </location>
</feature>
<dbReference type="PANTHER" id="PTHR33908">
    <property type="entry name" value="MANNOSYLTRANSFERASE YKCB-RELATED"/>
    <property type="match status" value="1"/>
</dbReference>
<dbReference type="InterPro" id="IPR050297">
    <property type="entry name" value="LipidA_mod_glycosyltrf_83"/>
</dbReference>
<evidence type="ECO:0000313" key="11">
    <source>
        <dbReference type="Proteomes" id="UP000315648"/>
    </source>
</evidence>
<evidence type="ECO:0000256" key="1">
    <source>
        <dbReference type="ARBA" id="ARBA00004651"/>
    </source>
</evidence>
<name>A0A556QNI2_9BACT</name>
<feature type="transmembrane region" description="Helical" evidence="8">
    <location>
        <begin position="20"/>
        <end position="37"/>
    </location>
</feature>
<organism evidence="10 11">
    <name type="scientific">Rariglobus hedericola</name>
    <dbReference type="NCBI Taxonomy" id="2597822"/>
    <lineage>
        <taxon>Bacteria</taxon>
        <taxon>Pseudomonadati</taxon>
        <taxon>Verrucomicrobiota</taxon>
        <taxon>Opitutia</taxon>
        <taxon>Opitutales</taxon>
        <taxon>Opitutaceae</taxon>
        <taxon>Rariglobus</taxon>
    </lineage>
</organism>
<evidence type="ECO:0000256" key="7">
    <source>
        <dbReference type="ARBA" id="ARBA00023136"/>
    </source>
</evidence>
<dbReference type="Pfam" id="PF13231">
    <property type="entry name" value="PMT_2"/>
    <property type="match status" value="1"/>
</dbReference>
<accession>A0A556QNI2</accession>
<dbReference type="AlphaFoldDB" id="A0A556QNI2"/>
<feature type="transmembrane region" description="Helical" evidence="8">
    <location>
        <begin position="356"/>
        <end position="375"/>
    </location>
</feature>
<dbReference type="GO" id="GO:0009103">
    <property type="term" value="P:lipopolysaccharide biosynthetic process"/>
    <property type="evidence" value="ECO:0007669"/>
    <property type="project" value="UniProtKB-ARBA"/>
</dbReference>
<evidence type="ECO:0000256" key="6">
    <source>
        <dbReference type="ARBA" id="ARBA00022989"/>
    </source>
</evidence>
<keyword evidence="7 8" id="KW-0472">Membrane</keyword>
<dbReference type="GO" id="GO:0005886">
    <property type="term" value="C:plasma membrane"/>
    <property type="evidence" value="ECO:0007669"/>
    <property type="project" value="UniProtKB-SubCell"/>
</dbReference>
<feature type="domain" description="Glycosyltransferase RgtA/B/C/D-like" evidence="9">
    <location>
        <begin position="92"/>
        <end position="242"/>
    </location>
</feature>
<dbReference type="PANTHER" id="PTHR33908:SF3">
    <property type="entry name" value="UNDECAPRENYL PHOSPHATE-ALPHA-4-AMINO-4-DEOXY-L-ARABINOSE ARABINOSYL TRANSFERASE"/>
    <property type="match status" value="1"/>
</dbReference>
<reference evidence="10 11" key="1">
    <citation type="submission" date="2019-07" db="EMBL/GenBank/DDBJ databases">
        <title>Description of 53C-WASEF.</title>
        <authorList>
            <person name="Pitt A."/>
            <person name="Hahn M.W."/>
        </authorList>
    </citation>
    <scope>NUCLEOTIDE SEQUENCE [LARGE SCALE GENOMIC DNA]</scope>
    <source>
        <strain evidence="10 11">53C-WASEF</strain>
    </source>
</reference>
<keyword evidence="2" id="KW-1003">Cell membrane</keyword>
<feature type="transmembrane region" description="Helical" evidence="8">
    <location>
        <begin position="333"/>
        <end position="349"/>
    </location>
</feature>
<comment type="subcellular location">
    <subcellularLocation>
        <location evidence="1">Cell membrane</location>
        <topology evidence="1">Multi-pass membrane protein</topology>
    </subcellularLocation>
</comment>
<feature type="transmembrane region" description="Helical" evidence="8">
    <location>
        <begin position="381"/>
        <end position="402"/>
    </location>
</feature>
<dbReference type="GO" id="GO:0016763">
    <property type="term" value="F:pentosyltransferase activity"/>
    <property type="evidence" value="ECO:0007669"/>
    <property type="project" value="TreeGrafter"/>
</dbReference>
<evidence type="ECO:0000259" key="9">
    <source>
        <dbReference type="Pfam" id="PF13231"/>
    </source>
</evidence>
<feature type="transmembrane region" description="Helical" evidence="8">
    <location>
        <begin position="183"/>
        <end position="214"/>
    </location>
</feature>
<proteinExistence type="predicted"/>
<dbReference type="OrthoDB" id="137357at2"/>
<evidence type="ECO:0000256" key="2">
    <source>
        <dbReference type="ARBA" id="ARBA00022475"/>
    </source>
</evidence>
<keyword evidence="3" id="KW-0328">Glycosyltransferase</keyword>
<feature type="transmembrane region" description="Helical" evidence="8">
    <location>
        <begin position="308"/>
        <end position="327"/>
    </location>
</feature>